<protein>
    <submittedName>
        <fullName evidence="1">Uncharacterized protein</fullName>
    </submittedName>
</protein>
<evidence type="ECO:0000313" key="1">
    <source>
        <dbReference type="EMBL" id="KAJ2846683.1"/>
    </source>
</evidence>
<dbReference type="Proteomes" id="UP001139887">
    <property type="component" value="Unassembled WGS sequence"/>
</dbReference>
<proteinExistence type="predicted"/>
<comment type="caution">
    <text evidence="1">The sequence shown here is derived from an EMBL/GenBank/DDBJ whole genome shotgun (WGS) entry which is preliminary data.</text>
</comment>
<dbReference type="EMBL" id="JANBUW010000478">
    <property type="protein sequence ID" value="KAJ2846683.1"/>
    <property type="molecule type" value="Genomic_DNA"/>
</dbReference>
<sequence>MKVTVEIANLTSSRIRLTNVEENISREQLDELIEKKAPGSSSKKYRIGTRSMGNFTAGMELRDFGNQNTIYLEKL</sequence>
<dbReference type="AlphaFoldDB" id="A0A9W8IB51"/>
<evidence type="ECO:0000313" key="2">
    <source>
        <dbReference type="Proteomes" id="UP001139887"/>
    </source>
</evidence>
<dbReference type="OrthoDB" id="5518388at2759"/>
<keyword evidence="2" id="KW-1185">Reference proteome</keyword>
<gene>
    <name evidence="1" type="ORF">IWW36_004235</name>
</gene>
<reference evidence="1" key="1">
    <citation type="submission" date="2022-07" db="EMBL/GenBank/DDBJ databases">
        <title>Phylogenomic reconstructions and comparative analyses of Kickxellomycotina fungi.</title>
        <authorList>
            <person name="Reynolds N.K."/>
            <person name="Stajich J.E."/>
            <person name="Barry K."/>
            <person name="Grigoriev I.V."/>
            <person name="Crous P."/>
            <person name="Smith M.E."/>
        </authorList>
    </citation>
    <scope>NUCLEOTIDE SEQUENCE</scope>
    <source>
        <strain evidence="1">NRRL 1566</strain>
    </source>
</reference>
<accession>A0A9W8IB51</accession>
<organism evidence="1 2">
    <name type="scientific">Coemansia brasiliensis</name>
    <dbReference type="NCBI Taxonomy" id="2650707"/>
    <lineage>
        <taxon>Eukaryota</taxon>
        <taxon>Fungi</taxon>
        <taxon>Fungi incertae sedis</taxon>
        <taxon>Zoopagomycota</taxon>
        <taxon>Kickxellomycotina</taxon>
        <taxon>Kickxellomycetes</taxon>
        <taxon>Kickxellales</taxon>
        <taxon>Kickxellaceae</taxon>
        <taxon>Coemansia</taxon>
    </lineage>
</organism>
<name>A0A9W8IB51_9FUNG</name>